<dbReference type="STRING" id="570156.AOG27_08140"/>
<dbReference type="EMBL" id="LJTC01000004">
    <property type="protein sequence ID" value="KPM84262.1"/>
    <property type="molecule type" value="Genomic_DNA"/>
</dbReference>
<feature type="domain" description="Glycosyl transferase family 1" evidence="1">
    <location>
        <begin position="212"/>
        <end position="368"/>
    </location>
</feature>
<name>A0A0P7E3F2_9GAMM</name>
<proteinExistence type="predicted"/>
<dbReference type="InterPro" id="IPR001296">
    <property type="entry name" value="Glyco_trans_1"/>
</dbReference>
<accession>A0A0P7E3F2</accession>
<reference evidence="2 3" key="1">
    <citation type="submission" date="2015-09" db="EMBL/GenBank/DDBJ databases">
        <title>Draft Genome Sequence of Pseudoalteromonas lipolytica UCD-48B.</title>
        <authorList>
            <person name="Krusor M."/>
            <person name="Coil D.A."/>
            <person name="Lang J.M."/>
            <person name="Eisen J.A."/>
            <person name="Alexiev A."/>
        </authorList>
    </citation>
    <scope>NUCLEOTIDE SEQUENCE [LARGE SCALE GENOMIC DNA]</scope>
    <source>
        <strain evidence="2 3">UCD-48B</strain>
    </source>
</reference>
<evidence type="ECO:0000313" key="3">
    <source>
        <dbReference type="Proteomes" id="UP000050378"/>
    </source>
</evidence>
<dbReference type="Pfam" id="PF00534">
    <property type="entry name" value="Glycos_transf_1"/>
    <property type="match status" value="1"/>
</dbReference>
<dbReference type="RefSeq" id="WP_054552517.1">
    <property type="nucleotide sequence ID" value="NZ_LJTC01000004.1"/>
</dbReference>
<protein>
    <recommendedName>
        <fullName evidence="1">Glycosyl transferase family 1 domain-containing protein</fullName>
    </recommendedName>
</protein>
<comment type="caution">
    <text evidence="2">The sequence shown here is derived from an EMBL/GenBank/DDBJ whole genome shotgun (WGS) entry which is preliminary data.</text>
</comment>
<sequence>MKIVAFVGETFYSNNGSYYTKQTSAAFIQDAIGKESVYVCSPSQPVDMPPKGFSTVVQEEHFYSFPSYSSTKDFALKSIFNRDFINSYKAKADKVINEHKGAYFWIRTPSIGSIIFGIQALKAGEKVIHHMCANASSTWRDNKYSLPEKLFGFLFSRYLRFKLGQICKHKNTINLCTGDVLEDFSAQYSPANTFQFVDLMAKAPKCGDVVESQSKPLKVLFLGRIVKDKGVLDLISVANKLKGLVEITIIGDGPDLIEAQQEVEKLSLQESVHFTGQLSHSHLGQYFKNTSLVVVPSNNHYEGFPRVIMEAWAHQKPVIVSHVGGIKAFVKHGENGLIFKPGSQSELHDSLLSLVENENLYSHLEVGAQNMAKYSNQQYWLDRLLTIIKEKK</sequence>
<organism evidence="2 3">
    <name type="scientific">Pseudoalteromonas lipolytica</name>
    <dbReference type="NCBI Taxonomy" id="570156"/>
    <lineage>
        <taxon>Bacteria</taxon>
        <taxon>Pseudomonadati</taxon>
        <taxon>Pseudomonadota</taxon>
        <taxon>Gammaproteobacteria</taxon>
        <taxon>Alteromonadales</taxon>
        <taxon>Pseudoalteromonadaceae</taxon>
        <taxon>Pseudoalteromonas</taxon>
    </lineage>
</organism>
<dbReference type="GO" id="GO:0016757">
    <property type="term" value="F:glycosyltransferase activity"/>
    <property type="evidence" value="ECO:0007669"/>
    <property type="project" value="InterPro"/>
</dbReference>
<dbReference type="PATRIC" id="fig|570156.3.peg.2684"/>
<gene>
    <name evidence="2" type="ORF">AOG27_08140</name>
</gene>
<evidence type="ECO:0000313" key="2">
    <source>
        <dbReference type="EMBL" id="KPM84262.1"/>
    </source>
</evidence>
<dbReference type="SUPFAM" id="SSF53756">
    <property type="entry name" value="UDP-Glycosyltransferase/glycogen phosphorylase"/>
    <property type="match status" value="1"/>
</dbReference>
<dbReference type="Proteomes" id="UP000050378">
    <property type="component" value="Unassembled WGS sequence"/>
</dbReference>
<dbReference type="Gene3D" id="3.40.50.2000">
    <property type="entry name" value="Glycogen Phosphorylase B"/>
    <property type="match status" value="2"/>
</dbReference>
<dbReference type="PANTHER" id="PTHR12526">
    <property type="entry name" value="GLYCOSYLTRANSFERASE"/>
    <property type="match status" value="1"/>
</dbReference>
<dbReference type="AlphaFoldDB" id="A0A0P7E3F2"/>
<dbReference type="GO" id="GO:1901135">
    <property type="term" value="P:carbohydrate derivative metabolic process"/>
    <property type="evidence" value="ECO:0007669"/>
    <property type="project" value="UniProtKB-ARBA"/>
</dbReference>
<evidence type="ECO:0000259" key="1">
    <source>
        <dbReference type="Pfam" id="PF00534"/>
    </source>
</evidence>